<accession>A0A974CS00</accession>
<dbReference type="Proteomes" id="UP000694892">
    <property type="component" value="Chromosome 5S"/>
</dbReference>
<evidence type="ECO:0000313" key="1">
    <source>
        <dbReference type="EMBL" id="OCT78644.1"/>
    </source>
</evidence>
<name>A0A974CS00_XENLA</name>
<dbReference type="EMBL" id="CM004475">
    <property type="protein sequence ID" value="OCT78644.1"/>
    <property type="molecule type" value="Genomic_DNA"/>
</dbReference>
<sequence length="67" mass="7967">MCILFKLQGGIPTQRMNKIILCHFPCWTIKKRYGLCMYLYTIVSRGLRKSLFWLETSLSHMCTYMVV</sequence>
<evidence type="ECO:0000313" key="2">
    <source>
        <dbReference type="Proteomes" id="UP000694892"/>
    </source>
</evidence>
<gene>
    <name evidence="1" type="ORF">XELAEV_18029730mg</name>
</gene>
<dbReference type="AlphaFoldDB" id="A0A974CS00"/>
<protein>
    <submittedName>
        <fullName evidence="1">Uncharacterized protein</fullName>
    </submittedName>
</protein>
<organism evidence="1 2">
    <name type="scientific">Xenopus laevis</name>
    <name type="common">African clawed frog</name>
    <dbReference type="NCBI Taxonomy" id="8355"/>
    <lineage>
        <taxon>Eukaryota</taxon>
        <taxon>Metazoa</taxon>
        <taxon>Chordata</taxon>
        <taxon>Craniata</taxon>
        <taxon>Vertebrata</taxon>
        <taxon>Euteleostomi</taxon>
        <taxon>Amphibia</taxon>
        <taxon>Batrachia</taxon>
        <taxon>Anura</taxon>
        <taxon>Pipoidea</taxon>
        <taxon>Pipidae</taxon>
        <taxon>Xenopodinae</taxon>
        <taxon>Xenopus</taxon>
        <taxon>Xenopus</taxon>
    </lineage>
</organism>
<proteinExistence type="predicted"/>
<reference evidence="2" key="1">
    <citation type="journal article" date="2016" name="Nature">
        <title>Genome evolution in the allotetraploid frog Xenopus laevis.</title>
        <authorList>
            <person name="Session A.M."/>
            <person name="Uno Y."/>
            <person name="Kwon T."/>
            <person name="Chapman J.A."/>
            <person name="Toyoda A."/>
            <person name="Takahashi S."/>
            <person name="Fukui A."/>
            <person name="Hikosaka A."/>
            <person name="Suzuki A."/>
            <person name="Kondo M."/>
            <person name="van Heeringen S.J."/>
            <person name="Quigley I."/>
            <person name="Heinz S."/>
            <person name="Ogino H."/>
            <person name="Ochi H."/>
            <person name="Hellsten U."/>
            <person name="Lyons J.B."/>
            <person name="Simakov O."/>
            <person name="Putnam N."/>
            <person name="Stites J."/>
            <person name="Kuroki Y."/>
            <person name="Tanaka T."/>
            <person name="Michiue T."/>
            <person name="Watanabe M."/>
            <person name="Bogdanovic O."/>
            <person name="Lister R."/>
            <person name="Georgiou G."/>
            <person name="Paranjpe S.S."/>
            <person name="van Kruijsbergen I."/>
            <person name="Shu S."/>
            <person name="Carlson J."/>
            <person name="Kinoshita T."/>
            <person name="Ohta Y."/>
            <person name="Mawaribuchi S."/>
            <person name="Jenkins J."/>
            <person name="Grimwood J."/>
            <person name="Schmutz J."/>
            <person name="Mitros T."/>
            <person name="Mozaffari S.V."/>
            <person name="Suzuki Y."/>
            <person name="Haramoto Y."/>
            <person name="Yamamoto T.S."/>
            <person name="Takagi C."/>
            <person name="Heald R."/>
            <person name="Miller K."/>
            <person name="Haudenschild C."/>
            <person name="Kitzman J."/>
            <person name="Nakayama T."/>
            <person name="Izutsu Y."/>
            <person name="Robert J."/>
            <person name="Fortriede J."/>
            <person name="Burns K."/>
            <person name="Lotay V."/>
            <person name="Karimi K."/>
            <person name="Yasuoka Y."/>
            <person name="Dichmann D.S."/>
            <person name="Flajnik M.F."/>
            <person name="Houston D.W."/>
            <person name="Shendure J."/>
            <person name="DuPasquier L."/>
            <person name="Vize P.D."/>
            <person name="Zorn A.M."/>
            <person name="Ito M."/>
            <person name="Marcotte E.M."/>
            <person name="Wallingford J.B."/>
            <person name="Ito Y."/>
            <person name="Asashima M."/>
            <person name="Ueno N."/>
            <person name="Matsuda Y."/>
            <person name="Veenstra G.J."/>
            <person name="Fujiyama A."/>
            <person name="Harland R.M."/>
            <person name="Taira M."/>
            <person name="Rokhsar D.S."/>
        </authorList>
    </citation>
    <scope>NUCLEOTIDE SEQUENCE [LARGE SCALE GENOMIC DNA]</scope>
    <source>
        <strain evidence="2">J</strain>
    </source>
</reference>